<dbReference type="AlphaFoldDB" id="A0A8D2KDZ7"/>
<dbReference type="Proteomes" id="UP000694417">
    <property type="component" value="Unplaced"/>
</dbReference>
<dbReference type="Ensembl" id="ENSUPAT00010007450.1">
    <property type="protein sequence ID" value="ENSUPAP00010006521.1"/>
    <property type="gene ID" value="ENSUPAG00010005232.1"/>
</dbReference>
<protein>
    <submittedName>
        <fullName evidence="1">Uncharacterized protein</fullName>
    </submittedName>
</protein>
<evidence type="ECO:0000313" key="1">
    <source>
        <dbReference type="Ensembl" id="ENSUPAP00010006521.1"/>
    </source>
</evidence>
<name>A0A8D2KDZ7_UROPR</name>
<reference evidence="1" key="2">
    <citation type="submission" date="2025-09" db="UniProtKB">
        <authorList>
            <consortium name="Ensembl"/>
        </authorList>
    </citation>
    <scope>IDENTIFICATION</scope>
</reference>
<proteinExistence type="predicted"/>
<sequence length="87" mass="10122">MDTITLFYDYFLCNLRIKPSASQVLGKRATTEPQPQAHGSFIFTILRKIYTIFHSGCTNLHYPFSLHPLQHLLSFIFVIKSIIFFLL</sequence>
<keyword evidence="2" id="KW-1185">Reference proteome</keyword>
<reference evidence="1" key="1">
    <citation type="submission" date="2025-08" db="UniProtKB">
        <authorList>
            <consortium name="Ensembl"/>
        </authorList>
    </citation>
    <scope>IDENTIFICATION</scope>
</reference>
<accession>A0A8D2KDZ7</accession>
<evidence type="ECO:0000313" key="2">
    <source>
        <dbReference type="Proteomes" id="UP000694417"/>
    </source>
</evidence>
<organism evidence="1 2">
    <name type="scientific">Urocitellus parryii</name>
    <name type="common">Arctic ground squirrel</name>
    <name type="synonym">Spermophilus parryii</name>
    <dbReference type="NCBI Taxonomy" id="9999"/>
    <lineage>
        <taxon>Eukaryota</taxon>
        <taxon>Metazoa</taxon>
        <taxon>Chordata</taxon>
        <taxon>Craniata</taxon>
        <taxon>Vertebrata</taxon>
        <taxon>Euteleostomi</taxon>
        <taxon>Mammalia</taxon>
        <taxon>Eutheria</taxon>
        <taxon>Euarchontoglires</taxon>
        <taxon>Glires</taxon>
        <taxon>Rodentia</taxon>
        <taxon>Sciuromorpha</taxon>
        <taxon>Sciuridae</taxon>
        <taxon>Xerinae</taxon>
        <taxon>Marmotini</taxon>
        <taxon>Urocitellus</taxon>
    </lineage>
</organism>